<evidence type="ECO:0000313" key="1">
    <source>
        <dbReference type="EMBL" id="KAI0050570.1"/>
    </source>
</evidence>
<dbReference type="EMBL" id="MU275860">
    <property type="protein sequence ID" value="KAI0050570.1"/>
    <property type="molecule type" value="Genomic_DNA"/>
</dbReference>
<reference evidence="1" key="2">
    <citation type="journal article" date="2022" name="New Phytol.">
        <title>Evolutionary transition to the ectomycorrhizal habit in the genomes of a hyperdiverse lineage of mushroom-forming fungi.</title>
        <authorList>
            <person name="Looney B."/>
            <person name="Miyauchi S."/>
            <person name="Morin E."/>
            <person name="Drula E."/>
            <person name="Courty P.E."/>
            <person name="Kohler A."/>
            <person name="Kuo A."/>
            <person name="LaButti K."/>
            <person name="Pangilinan J."/>
            <person name="Lipzen A."/>
            <person name="Riley R."/>
            <person name="Andreopoulos W."/>
            <person name="He G."/>
            <person name="Johnson J."/>
            <person name="Nolan M."/>
            <person name="Tritt A."/>
            <person name="Barry K.W."/>
            <person name="Grigoriev I.V."/>
            <person name="Nagy L.G."/>
            <person name="Hibbett D."/>
            <person name="Henrissat B."/>
            <person name="Matheny P.B."/>
            <person name="Labbe J."/>
            <person name="Martin F.M."/>
        </authorList>
    </citation>
    <scope>NUCLEOTIDE SEQUENCE</scope>
    <source>
        <strain evidence="1">FP105234-sp</strain>
    </source>
</reference>
<keyword evidence="2" id="KW-1185">Reference proteome</keyword>
<name>A0ACB8S2J5_9AGAM</name>
<protein>
    <submittedName>
        <fullName evidence="1">Uncharacterized protein</fullName>
    </submittedName>
</protein>
<dbReference type="Proteomes" id="UP000814033">
    <property type="component" value="Unassembled WGS sequence"/>
</dbReference>
<sequence length="159" mass="18090">WPPQDPTAVSHDPDHKFELPDSPWTYENGSVNPDLKPSSARARRRHPVAAVPPFHPDYQQADDYTSPETSDDDYGSDAGEYAEGRLGGMVRRGSEGYEVRQVDREEILRRYVESRGEEAGRYRRYVPDPPSEPDSEPSEGDEVPLVHRVNRWREGESIA</sequence>
<reference evidence="1" key="1">
    <citation type="submission" date="2021-02" db="EMBL/GenBank/DDBJ databases">
        <authorList>
            <consortium name="DOE Joint Genome Institute"/>
            <person name="Ahrendt S."/>
            <person name="Looney B.P."/>
            <person name="Miyauchi S."/>
            <person name="Morin E."/>
            <person name="Drula E."/>
            <person name="Courty P.E."/>
            <person name="Chicoki N."/>
            <person name="Fauchery L."/>
            <person name="Kohler A."/>
            <person name="Kuo A."/>
            <person name="Labutti K."/>
            <person name="Pangilinan J."/>
            <person name="Lipzen A."/>
            <person name="Riley R."/>
            <person name="Andreopoulos W."/>
            <person name="He G."/>
            <person name="Johnson J."/>
            <person name="Barry K.W."/>
            <person name="Grigoriev I.V."/>
            <person name="Nagy L."/>
            <person name="Hibbett D."/>
            <person name="Henrissat B."/>
            <person name="Matheny P.B."/>
            <person name="Labbe J."/>
            <person name="Martin F."/>
        </authorList>
    </citation>
    <scope>NUCLEOTIDE SEQUENCE</scope>
    <source>
        <strain evidence="1">FP105234-sp</strain>
    </source>
</reference>
<evidence type="ECO:0000313" key="2">
    <source>
        <dbReference type="Proteomes" id="UP000814033"/>
    </source>
</evidence>
<accession>A0ACB8S2J5</accession>
<proteinExistence type="predicted"/>
<organism evidence="1 2">
    <name type="scientific">Auriscalpium vulgare</name>
    <dbReference type="NCBI Taxonomy" id="40419"/>
    <lineage>
        <taxon>Eukaryota</taxon>
        <taxon>Fungi</taxon>
        <taxon>Dikarya</taxon>
        <taxon>Basidiomycota</taxon>
        <taxon>Agaricomycotina</taxon>
        <taxon>Agaricomycetes</taxon>
        <taxon>Russulales</taxon>
        <taxon>Auriscalpiaceae</taxon>
        <taxon>Auriscalpium</taxon>
    </lineage>
</organism>
<feature type="non-terminal residue" evidence="1">
    <location>
        <position position="1"/>
    </location>
</feature>
<comment type="caution">
    <text evidence="1">The sequence shown here is derived from an EMBL/GenBank/DDBJ whole genome shotgun (WGS) entry which is preliminary data.</text>
</comment>
<gene>
    <name evidence="1" type="ORF">FA95DRAFT_1487053</name>
</gene>